<protein>
    <submittedName>
        <fullName evidence="1">Uncharacterized protein</fullName>
    </submittedName>
</protein>
<gene>
    <name evidence="1" type="ORF">PBAH0796_LOCUS1877</name>
</gene>
<proteinExistence type="predicted"/>
<dbReference type="EMBL" id="HBEG01003208">
    <property type="protein sequence ID" value="CAD8346139.1"/>
    <property type="molecule type" value="Transcribed_RNA"/>
</dbReference>
<dbReference type="AlphaFoldDB" id="A0A7S0F921"/>
<accession>A0A7S0F921</accession>
<organism evidence="1">
    <name type="scientific">Pyrodinium bahamense</name>
    <dbReference type="NCBI Taxonomy" id="73915"/>
    <lineage>
        <taxon>Eukaryota</taxon>
        <taxon>Sar</taxon>
        <taxon>Alveolata</taxon>
        <taxon>Dinophyceae</taxon>
        <taxon>Gonyaulacales</taxon>
        <taxon>Pyrocystaceae</taxon>
        <taxon>Pyrodinium</taxon>
    </lineage>
</organism>
<reference evidence="1" key="1">
    <citation type="submission" date="2021-01" db="EMBL/GenBank/DDBJ databases">
        <authorList>
            <person name="Corre E."/>
            <person name="Pelletier E."/>
            <person name="Niang G."/>
            <person name="Scheremetjew M."/>
            <person name="Finn R."/>
            <person name="Kale V."/>
            <person name="Holt S."/>
            <person name="Cochrane G."/>
            <person name="Meng A."/>
            <person name="Brown T."/>
            <person name="Cohen L."/>
        </authorList>
    </citation>
    <scope>NUCLEOTIDE SEQUENCE</scope>
    <source>
        <strain evidence="1">Pbaha01</strain>
    </source>
</reference>
<evidence type="ECO:0000313" key="1">
    <source>
        <dbReference type="EMBL" id="CAD8346139.1"/>
    </source>
</evidence>
<sequence>MQCPAGHRLDREAVRAGVCDGCGRAVSDGERAMNCTSCNWYLCTTCRPPQCPSGHKLRLTSASDGTCDGCKRRVWKGDPVMDCPQCDWWLCAVCHPPARITECPVGHALQPSSSQMSRRCGGCEQMIPRGGRSMDCLRCAWYLCDSCHKQEKPEYPSLLFSTVNPFITVSPHDPKGQPLGQEASADDGVRWLSKSLQFCLTGYW</sequence>
<name>A0A7S0F921_9DINO</name>